<dbReference type="EMBL" id="CP036525">
    <property type="protein sequence ID" value="QDT07988.1"/>
    <property type="molecule type" value="Genomic_DNA"/>
</dbReference>
<sequence>MTRRNSPNPSLAPYTRIVDAVSKTTTPASVVTPAGGGEPRKRRCTTFQAEIVDSIEVNANTEDLISTGEVVDVFNKSNEAMPIGEDIVIGQRPDLKWTIVSWFCE</sequence>
<accession>A0A517NLI3</accession>
<dbReference type="KEGG" id="rlc:K227x_64180"/>
<name>A0A517NLI3_9BACT</name>
<protein>
    <submittedName>
        <fullName evidence="1">Uncharacterized protein</fullName>
    </submittedName>
</protein>
<organism evidence="1 2">
    <name type="scientific">Rubripirellula lacrimiformis</name>
    <dbReference type="NCBI Taxonomy" id="1930273"/>
    <lineage>
        <taxon>Bacteria</taxon>
        <taxon>Pseudomonadati</taxon>
        <taxon>Planctomycetota</taxon>
        <taxon>Planctomycetia</taxon>
        <taxon>Pirellulales</taxon>
        <taxon>Pirellulaceae</taxon>
        <taxon>Rubripirellula</taxon>
    </lineage>
</organism>
<evidence type="ECO:0000313" key="1">
    <source>
        <dbReference type="EMBL" id="QDT07988.1"/>
    </source>
</evidence>
<reference evidence="1 2" key="1">
    <citation type="submission" date="2019-02" db="EMBL/GenBank/DDBJ databases">
        <title>Deep-cultivation of Planctomycetes and their phenomic and genomic characterization uncovers novel biology.</title>
        <authorList>
            <person name="Wiegand S."/>
            <person name="Jogler M."/>
            <person name="Boedeker C."/>
            <person name="Pinto D."/>
            <person name="Vollmers J."/>
            <person name="Rivas-Marin E."/>
            <person name="Kohn T."/>
            <person name="Peeters S.H."/>
            <person name="Heuer A."/>
            <person name="Rast P."/>
            <person name="Oberbeckmann S."/>
            <person name="Bunk B."/>
            <person name="Jeske O."/>
            <person name="Meyerdierks A."/>
            <person name="Storesund J.E."/>
            <person name="Kallscheuer N."/>
            <person name="Luecker S."/>
            <person name="Lage O.M."/>
            <person name="Pohl T."/>
            <person name="Merkel B.J."/>
            <person name="Hornburger P."/>
            <person name="Mueller R.-W."/>
            <person name="Bruemmer F."/>
            <person name="Labrenz M."/>
            <person name="Spormann A.M."/>
            <person name="Op den Camp H."/>
            <person name="Overmann J."/>
            <person name="Amann R."/>
            <person name="Jetten M.S.M."/>
            <person name="Mascher T."/>
            <person name="Medema M.H."/>
            <person name="Devos D.P."/>
            <person name="Kaster A.-K."/>
            <person name="Ovreas L."/>
            <person name="Rohde M."/>
            <person name="Galperin M.Y."/>
            <person name="Jogler C."/>
        </authorList>
    </citation>
    <scope>NUCLEOTIDE SEQUENCE [LARGE SCALE GENOMIC DNA]</scope>
    <source>
        <strain evidence="1 2">K22_7</strain>
    </source>
</reference>
<keyword evidence="2" id="KW-1185">Reference proteome</keyword>
<dbReference type="Proteomes" id="UP000318538">
    <property type="component" value="Chromosome"/>
</dbReference>
<dbReference type="AlphaFoldDB" id="A0A517NLI3"/>
<gene>
    <name evidence="1" type="ORF">K227x_64180</name>
</gene>
<dbReference type="RefSeq" id="WP_145176729.1">
    <property type="nucleotide sequence ID" value="NZ_CP036525.1"/>
</dbReference>
<proteinExistence type="predicted"/>
<evidence type="ECO:0000313" key="2">
    <source>
        <dbReference type="Proteomes" id="UP000318538"/>
    </source>
</evidence>